<proteinExistence type="predicted"/>
<dbReference type="Proteomes" id="UP000572988">
    <property type="component" value="Unassembled WGS sequence"/>
</dbReference>
<evidence type="ECO:0000313" key="2">
    <source>
        <dbReference type="Proteomes" id="UP000572988"/>
    </source>
</evidence>
<keyword evidence="2" id="KW-1185">Reference proteome</keyword>
<comment type="caution">
    <text evidence="1">The sequence shown here is derived from an EMBL/GenBank/DDBJ whole genome shotgun (WGS) entry which is preliminary data.</text>
</comment>
<evidence type="ECO:0000313" key="1">
    <source>
        <dbReference type="EMBL" id="NHA34070.1"/>
    </source>
</evidence>
<gene>
    <name evidence="1" type="ORF">C1O36_05960</name>
</gene>
<dbReference type="EMBL" id="POVK01000016">
    <property type="protein sequence ID" value="NHA34070.1"/>
    <property type="molecule type" value="Genomic_DNA"/>
</dbReference>
<protein>
    <submittedName>
        <fullName evidence="1">Uncharacterized protein</fullName>
    </submittedName>
</protein>
<sequence>MQKALLYRNQTQYHYQNLLLLQRVLQYLMHQSTSKSNRMKNKFRILRSNQNQMWKNLHQFLKHQKLQKQSHRKVKAKLLHQLIRIVKIQRNLQVYL</sequence>
<reference evidence="1 2" key="1">
    <citation type="submission" date="2018-01" db="EMBL/GenBank/DDBJ databases">
        <title>Complete genome sequence of Staphylococcus Scheliferi isolated from human.</title>
        <authorList>
            <person name="Abouelkhair M.A."/>
            <person name="Bemis D.A."/>
            <person name="Kania S.A."/>
        </authorList>
    </citation>
    <scope>NUCLEOTIDE SEQUENCE [LARGE SCALE GENOMIC DNA]</scope>
    <source>
        <strain evidence="1 2">ATCC 43808</strain>
    </source>
</reference>
<accession>A0ABX0FZK6</accession>
<organism evidence="1 2">
    <name type="scientific">Staphylococcus schleiferi</name>
    <dbReference type="NCBI Taxonomy" id="1295"/>
    <lineage>
        <taxon>Bacteria</taxon>
        <taxon>Bacillati</taxon>
        <taxon>Bacillota</taxon>
        <taxon>Bacilli</taxon>
        <taxon>Bacillales</taxon>
        <taxon>Staphylococcaceae</taxon>
        <taxon>Staphylococcus</taxon>
    </lineage>
</organism>
<name>A0ABX0FZK6_STASC</name>